<keyword evidence="2" id="KW-1185">Reference proteome</keyword>
<protein>
    <submittedName>
        <fullName evidence="1">Uncharacterized protein</fullName>
    </submittedName>
</protein>
<accession>A0ABW1HA11</accession>
<dbReference type="RefSeq" id="WP_377513586.1">
    <property type="nucleotide sequence ID" value="NZ_JBHSQS010000011.1"/>
</dbReference>
<dbReference type="EMBL" id="JBHSQS010000011">
    <property type="protein sequence ID" value="MFC5925507.1"/>
    <property type="molecule type" value="Genomic_DNA"/>
</dbReference>
<proteinExistence type="predicted"/>
<reference evidence="2" key="1">
    <citation type="journal article" date="2019" name="Int. J. Syst. Evol. Microbiol.">
        <title>The Global Catalogue of Microorganisms (GCM) 10K type strain sequencing project: providing services to taxonomists for standard genome sequencing and annotation.</title>
        <authorList>
            <consortium name="The Broad Institute Genomics Platform"/>
            <consortium name="The Broad Institute Genome Sequencing Center for Infectious Disease"/>
            <person name="Wu L."/>
            <person name="Ma J."/>
        </authorList>
    </citation>
    <scope>NUCLEOTIDE SEQUENCE [LARGE SCALE GENOMIC DNA]</scope>
    <source>
        <strain evidence="2">CGMCC 4.7144</strain>
    </source>
</reference>
<dbReference type="Proteomes" id="UP001596226">
    <property type="component" value="Unassembled WGS sequence"/>
</dbReference>
<organism evidence="1 2">
    <name type="scientific">Micromonospora vulcania</name>
    <dbReference type="NCBI Taxonomy" id="1441873"/>
    <lineage>
        <taxon>Bacteria</taxon>
        <taxon>Bacillati</taxon>
        <taxon>Actinomycetota</taxon>
        <taxon>Actinomycetes</taxon>
        <taxon>Micromonosporales</taxon>
        <taxon>Micromonosporaceae</taxon>
        <taxon>Micromonospora</taxon>
    </lineage>
</organism>
<sequence length="120" mass="14112">MQAVPLTHLVNMRESSAFRPEETLREDPERDVLLRLVDERLRVELVVTPFGMPRRYRRPPAVLLRRGEWVRWQINYRFVGSCGGDWSYRLDTLNLAYGPVPLGTFLGEPSRQVDERAFLR</sequence>
<comment type="caution">
    <text evidence="1">The sequence shown here is derived from an EMBL/GenBank/DDBJ whole genome shotgun (WGS) entry which is preliminary data.</text>
</comment>
<evidence type="ECO:0000313" key="1">
    <source>
        <dbReference type="EMBL" id="MFC5925507.1"/>
    </source>
</evidence>
<gene>
    <name evidence="1" type="ORF">ACFQGL_19375</name>
</gene>
<evidence type="ECO:0000313" key="2">
    <source>
        <dbReference type="Proteomes" id="UP001596226"/>
    </source>
</evidence>
<name>A0ABW1HA11_9ACTN</name>